<dbReference type="Proteomes" id="UP000237105">
    <property type="component" value="Unassembled WGS sequence"/>
</dbReference>
<accession>A0A2P5AF48</accession>
<reference evidence="2" key="1">
    <citation type="submission" date="2016-06" db="EMBL/GenBank/DDBJ databases">
        <title>Parallel loss of symbiosis genes in relatives of nitrogen-fixing non-legume Parasponia.</title>
        <authorList>
            <person name="Van Velzen R."/>
            <person name="Holmer R."/>
            <person name="Bu F."/>
            <person name="Rutten L."/>
            <person name="Van Zeijl A."/>
            <person name="Liu W."/>
            <person name="Santuari L."/>
            <person name="Cao Q."/>
            <person name="Sharma T."/>
            <person name="Shen D."/>
            <person name="Roswanjaya Y."/>
            <person name="Wardhani T."/>
            <person name="Kalhor M.S."/>
            <person name="Jansen J."/>
            <person name="Van den Hoogen J."/>
            <person name="Gungor B."/>
            <person name="Hartog M."/>
            <person name="Hontelez J."/>
            <person name="Verver J."/>
            <person name="Yang W.-C."/>
            <person name="Schijlen E."/>
            <person name="Repin R."/>
            <person name="Schilthuizen M."/>
            <person name="Schranz E."/>
            <person name="Heidstra R."/>
            <person name="Miyata K."/>
            <person name="Fedorova E."/>
            <person name="Kohlen W."/>
            <person name="Bisseling T."/>
            <person name="Smit S."/>
            <person name="Geurts R."/>
        </authorList>
    </citation>
    <scope>NUCLEOTIDE SEQUENCE [LARGE SCALE GENOMIC DNA]</scope>
    <source>
        <strain evidence="2">cv. WU1-14</strain>
    </source>
</reference>
<organism evidence="1 2">
    <name type="scientific">Parasponia andersonii</name>
    <name type="common">Sponia andersonii</name>
    <dbReference type="NCBI Taxonomy" id="3476"/>
    <lineage>
        <taxon>Eukaryota</taxon>
        <taxon>Viridiplantae</taxon>
        <taxon>Streptophyta</taxon>
        <taxon>Embryophyta</taxon>
        <taxon>Tracheophyta</taxon>
        <taxon>Spermatophyta</taxon>
        <taxon>Magnoliopsida</taxon>
        <taxon>eudicotyledons</taxon>
        <taxon>Gunneridae</taxon>
        <taxon>Pentapetalae</taxon>
        <taxon>rosids</taxon>
        <taxon>fabids</taxon>
        <taxon>Rosales</taxon>
        <taxon>Cannabaceae</taxon>
        <taxon>Parasponia</taxon>
    </lineage>
</organism>
<proteinExistence type="predicted"/>
<protein>
    <submittedName>
        <fullName evidence="1">Uncharacterized protein</fullName>
    </submittedName>
</protein>
<evidence type="ECO:0000313" key="1">
    <source>
        <dbReference type="EMBL" id="PON35165.1"/>
    </source>
</evidence>
<comment type="caution">
    <text evidence="1">The sequence shown here is derived from an EMBL/GenBank/DDBJ whole genome shotgun (WGS) entry which is preliminary data.</text>
</comment>
<keyword evidence="2" id="KW-1185">Reference proteome</keyword>
<dbReference type="EMBL" id="JXTB01000624">
    <property type="protein sequence ID" value="PON35165.1"/>
    <property type="molecule type" value="Genomic_DNA"/>
</dbReference>
<sequence length="162" mass="18492">MGDCSIGLHGAVHIIVITWCGQRRGWWCWWLYRWVYRMSLQRWEVCCIHAKVGNKHVNCCNIELDSSLKFESDSSVSSSGLATISRAEAMGYCLLEEAPKEEWEADSCFNNLTKVRRLRTCRGRMNSSLGAQTTPAQEHNSVIKKGPDIPILSLRMVCKMEH</sequence>
<evidence type="ECO:0000313" key="2">
    <source>
        <dbReference type="Proteomes" id="UP000237105"/>
    </source>
</evidence>
<gene>
    <name evidence="1" type="ORF">PanWU01x14_338470</name>
</gene>
<dbReference type="AlphaFoldDB" id="A0A2P5AF48"/>
<name>A0A2P5AF48_PARAD</name>